<comment type="caution">
    <text evidence="1">The sequence shown here is derived from an EMBL/GenBank/DDBJ whole genome shotgun (WGS) entry which is preliminary data.</text>
</comment>
<evidence type="ECO:0000313" key="1">
    <source>
        <dbReference type="EMBL" id="MBE9237361.1"/>
    </source>
</evidence>
<dbReference type="Proteomes" id="UP000606776">
    <property type="component" value="Unassembled WGS sequence"/>
</dbReference>
<dbReference type="RefSeq" id="WP_193943258.1">
    <property type="nucleotide sequence ID" value="NZ_JADEWB010000091.1"/>
</dbReference>
<evidence type="ECO:0008006" key="3">
    <source>
        <dbReference type="Google" id="ProtNLM"/>
    </source>
</evidence>
<proteinExistence type="predicted"/>
<sequence>MSFDRETFYIEEEKLAEAFELIQRKFDEKCEQLIDSSDDSIRLQEWVHFIIQGKVNKQIIRIFSREGAIAIAKYLDIEGEVNKNSLNQVFLLFEEYHINQIDSIVRRSVYENSSSLVVKRQRHWLNIKDVINIFKSNIFRIREAFNSIQISDDPMIINADFENIDQVYFSLSGLEKLSIELSLNLRSKERREYCLRVREVAPPVVEFLALTPTPSEENIEKAMRYVKTRDGCCQITGIARNKYEHKLVELVGHHLYDRNNYKFLADDIDNIMTITEQIHDDFHQWNGGYQESCTIDDFIQYVEWRYPQKHKEILMLENRRRVLLVKLTQFQRALPEGN</sequence>
<keyword evidence="2" id="KW-1185">Reference proteome</keyword>
<gene>
    <name evidence="1" type="ORF">IQ227_15320</name>
</gene>
<reference evidence="1 2" key="1">
    <citation type="submission" date="2020-10" db="EMBL/GenBank/DDBJ databases">
        <authorList>
            <person name="Castelo-Branco R."/>
            <person name="Eusebio N."/>
            <person name="Adriana R."/>
            <person name="Vieira A."/>
            <person name="Brugerolle De Fraissinette N."/>
            <person name="Rezende De Castro R."/>
            <person name="Schneider M.P."/>
            <person name="Vasconcelos V."/>
            <person name="Leao P.N."/>
        </authorList>
    </citation>
    <scope>NUCLEOTIDE SEQUENCE [LARGE SCALE GENOMIC DNA]</scope>
    <source>
        <strain evidence="1 2">LEGE 00250</strain>
    </source>
</reference>
<dbReference type="EMBL" id="JADEWB010000091">
    <property type="protein sequence ID" value="MBE9237361.1"/>
    <property type="molecule type" value="Genomic_DNA"/>
</dbReference>
<protein>
    <recommendedName>
        <fullName evidence="3">HNH endonuclease</fullName>
    </recommendedName>
</protein>
<evidence type="ECO:0000313" key="2">
    <source>
        <dbReference type="Proteomes" id="UP000606776"/>
    </source>
</evidence>
<name>A0ABR9VFU6_9CYAN</name>
<organism evidence="1 2">
    <name type="scientific">Sphaerospermopsis aphanizomenoides LEGE 00250</name>
    <dbReference type="NCBI Taxonomy" id="2777972"/>
    <lineage>
        <taxon>Bacteria</taxon>
        <taxon>Bacillati</taxon>
        <taxon>Cyanobacteriota</taxon>
        <taxon>Cyanophyceae</taxon>
        <taxon>Nostocales</taxon>
        <taxon>Aphanizomenonaceae</taxon>
        <taxon>Sphaerospermopsis</taxon>
        <taxon>Sphaerospermopsis aphanizomenoides</taxon>
    </lineage>
</organism>
<accession>A0ABR9VFU6</accession>